<dbReference type="InterPro" id="IPR031314">
    <property type="entry name" value="DNK_dom"/>
</dbReference>
<dbReference type="FunFam" id="3.40.50.300:FF:001571">
    <property type="entry name" value="Deoxynucleoside kinase"/>
    <property type="match status" value="1"/>
</dbReference>
<dbReference type="GO" id="GO:0005524">
    <property type="term" value="F:ATP binding"/>
    <property type="evidence" value="ECO:0007669"/>
    <property type="project" value="UniProtKB-KW"/>
</dbReference>
<organism evidence="5 6">
    <name type="scientific">Manduca sexta</name>
    <name type="common">Tobacco hawkmoth</name>
    <name type="synonym">Tobacco hornworm</name>
    <dbReference type="NCBI Taxonomy" id="7130"/>
    <lineage>
        <taxon>Eukaryota</taxon>
        <taxon>Metazoa</taxon>
        <taxon>Ecdysozoa</taxon>
        <taxon>Arthropoda</taxon>
        <taxon>Hexapoda</taxon>
        <taxon>Insecta</taxon>
        <taxon>Pterygota</taxon>
        <taxon>Neoptera</taxon>
        <taxon>Endopterygota</taxon>
        <taxon>Lepidoptera</taxon>
        <taxon>Glossata</taxon>
        <taxon>Ditrysia</taxon>
        <taxon>Bombycoidea</taxon>
        <taxon>Sphingidae</taxon>
        <taxon>Sphinginae</taxon>
        <taxon>Sphingini</taxon>
        <taxon>Manduca</taxon>
    </lineage>
</organism>
<proteinExistence type="inferred from homology"/>
<feature type="binding site" evidence="3">
    <location>
        <begin position="150"/>
        <end position="154"/>
    </location>
    <ligand>
        <name>ATP</name>
        <dbReference type="ChEBI" id="CHEBI:30616"/>
    </ligand>
</feature>
<feature type="active site" description="Proton acceptor" evidence="2">
    <location>
        <position position="91"/>
    </location>
</feature>
<evidence type="ECO:0000256" key="1">
    <source>
        <dbReference type="ARBA" id="ARBA00007420"/>
    </source>
</evidence>
<dbReference type="PANTHER" id="PTHR10513">
    <property type="entry name" value="DEOXYNUCLEOSIDE KINASE"/>
    <property type="match status" value="1"/>
</dbReference>
<dbReference type="SUPFAM" id="SSF52540">
    <property type="entry name" value="P-loop containing nucleoside triphosphate hydrolases"/>
    <property type="match status" value="1"/>
</dbReference>
<name>A0A921ZVP2_MANSE</name>
<dbReference type="PIRSF" id="PIRSF000705">
    <property type="entry name" value="DNK"/>
    <property type="match status" value="1"/>
</dbReference>
<dbReference type="Gene3D" id="3.40.50.300">
    <property type="entry name" value="P-loop containing nucleotide triphosphate hydrolases"/>
    <property type="match status" value="1"/>
</dbReference>
<protein>
    <recommendedName>
        <fullName evidence="4">Deoxynucleoside kinase domain-containing protein</fullName>
    </recommendedName>
</protein>
<gene>
    <name evidence="5" type="ORF">O3G_MSEX014888</name>
</gene>
<accession>A0A921ZVP2</accession>
<keyword evidence="3" id="KW-0067">ATP-binding</keyword>
<comment type="similarity">
    <text evidence="1">Belongs to the DCK/DGK family.</text>
</comment>
<dbReference type="InterPro" id="IPR002624">
    <property type="entry name" value="DCK/DGK"/>
</dbReference>
<keyword evidence="3" id="KW-0547">Nucleotide-binding</keyword>
<evidence type="ECO:0000313" key="5">
    <source>
        <dbReference type="EMBL" id="KAG6465027.1"/>
    </source>
</evidence>
<reference evidence="5" key="1">
    <citation type="journal article" date="2016" name="Insect Biochem. Mol. Biol.">
        <title>Multifaceted biological insights from a draft genome sequence of the tobacco hornworm moth, Manduca sexta.</title>
        <authorList>
            <person name="Kanost M.R."/>
            <person name="Arrese E.L."/>
            <person name="Cao X."/>
            <person name="Chen Y.R."/>
            <person name="Chellapilla S."/>
            <person name="Goldsmith M.R."/>
            <person name="Grosse-Wilde E."/>
            <person name="Heckel D.G."/>
            <person name="Herndon N."/>
            <person name="Jiang H."/>
            <person name="Papanicolaou A."/>
            <person name="Qu J."/>
            <person name="Soulages J.L."/>
            <person name="Vogel H."/>
            <person name="Walters J."/>
            <person name="Waterhouse R.M."/>
            <person name="Ahn S.J."/>
            <person name="Almeida F.C."/>
            <person name="An C."/>
            <person name="Aqrawi P."/>
            <person name="Bretschneider A."/>
            <person name="Bryant W.B."/>
            <person name="Bucks S."/>
            <person name="Chao H."/>
            <person name="Chevignon G."/>
            <person name="Christen J.M."/>
            <person name="Clarke D.F."/>
            <person name="Dittmer N.T."/>
            <person name="Ferguson L.C.F."/>
            <person name="Garavelou S."/>
            <person name="Gordon K.H.J."/>
            <person name="Gunaratna R.T."/>
            <person name="Han Y."/>
            <person name="Hauser F."/>
            <person name="He Y."/>
            <person name="Heidel-Fischer H."/>
            <person name="Hirsh A."/>
            <person name="Hu Y."/>
            <person name="Jiang H."/>
            <person name="Kalra D."/>
            <person name="Klinner C."/>
            <person name="Konig C."/>
            <person name="Kovar C."/>
            <person name="Kroll A.R."/>
            <person name="Kuwar S.S."/>
            <person name="Lee S.L."/>
            <person name="Lehman R."/>
            <person name="Li K."/>
            <person name="Li Z."/>
            <person name="Liang H."/>
            <person name="Lovelace S."/>
            <person name="Lu Z."/>
            <person name="Mansfield J.H."/>
            <person name="McCulloch K.J."/>
            <person name="Mathew T."/>
            <person name="Morton B."/>
            <person name="Muzny D.M."/>
            <person name="Neunemann D."/>
            <person name="Ongeri F."/>
            <person name="Pauchet Y."/>
            <person name="Pu L.L."/>
            <person name="Pyrousis I."/>
            <person name="Rao X.J."/>
            <person name="Redding A."/>
            <person name="Roesel C."/>
            <person name="Sanchez-Gracia A."/>
            <person name="Schaack S."/>
            <person name="Shukla A."/>
            <person name="Tetreau G."/>
            <person name="Wang Y."/>
            <person name="Xiong G.H."/>
            <person name="Traut W."/>
            <person name="Walsh T.K."/>
            <person name="Worley K.C."/>
            <person name="Wu D."/>
            <person name="Wu W."/>
            <person name="Wu Y.Q."/>
            <person name="Zhang X."/>
            <person name="Zou Z."/>
            <person name="Zucker H."/>
            <person name="Briscoe A.D."/>
            <person name="Burmester T."/>
            <person name="Clem R.J."/>
            <person name="Feyereisen R."/>
            <person name="Grimmelikhuijzen C.J.P."/>
            <person name="Hamodrakas S.J."/>
            <person name="Hansson B.S."/>
            <person name="Huguet E."/>
            <person name="Jermiin L.S."/>
            <person name="Lan Q."/>
            <person name="Lehman H.K."/>
            <person name="Lorenzen M."/>
            <person name="Merzendorfer H."/>
            <person name="Michalopoulos I."/>
            <person name="Morton D.B."/>
            <person name="Muthukrishnan S."/>
            <person name="Oakeshott J.G."/>
            <person name="Palmer W."/>
            <person name="Park Y."/>
            <person name="Passarelli A.L."/>
            <person name="Rozas J."/>
            <person name="Schwartz L.M."/>
            <person name="Smith W."/>
            <person name="Southgate A."/>
            <person name="Vilcinskas A."/>
            <person name="Vogt R."/>
            <person name="Wang P."/>
            <person name="Werren J."/>
            <person name="Yu X.Q."/>
            <person name="Zhou J.J."/>
            <person name="Brown S.J."/>
            <person name="Scherer S.E."/>
            <person name="Richards S."/>
            <person name="Blissard G.W."/>
        </authorList>
    </citation>
    <scope>NUCLEOTIDE SEQUENCE</scope>
</reference>
<sequence length="248" mass="29019">MNSIQTKPFTVFVEGNIGSGKTTFLEHFRQFEDITLLTEPVEEWRNLKGWNLLDLMYKDPAKWAMTFQSYVSLTMLDMHRRPTVTPVKLIERSLFSARYCFVEHMNRSGTLHPAQFAVLDEWFRFIQHNIPIEADLIVYLKTTPSIVHERIKKRARSEEQCVPLSYIEELHKLHEDWLIHRVHAECPAPVLVLDADLDLSQITDEYKKSEHQILRKAVNVVMNSPNKLSPKKPIHTSPIKIVPHMRVL</sequence>
<evidence type="ECO:0000256" key="3">
    <source>
        <dbReference type="PIRSR" id="PIRSR000705-3"/>
    </source>
</evidence>
<evidence type="ECO:0000259" key="4">
    <source>
        <dbReference type="Pfam" id="PF01712"/>
    </source>
</evidence>
<dbReference type="GO" id="GO:0005739">
    <property type="term" value="C:mitochondrion"/>
    <property type="evidence" value="ECO:0007669"/>
    <property type="project" value="TreeGrafter"/>
</dbReference>
<reference evidence="5" key="2">
    <citation type="submission" date="2020-12" db="EMBL/GenBank/DDBJ databases">
        <authorList>
            <person name="Kanost M."/>
        </authorList>
    </citation>
    <scope>NUCLEOTIDE SEQUENCE</scope>
</reference>
<keyword evidence="6" id="KW-1185">Reference proteome</keyword>
<evidence type="ECO:0000313" key="6">
    <source>
        <dbReference type="Proteomes" id="UP000791440"/>
    </source>
</evidence>
<dbReference type="EMBL" id="JH669333">
    <property type="protein sequence ID" value="KAG6465027.1"/>
    <property type="molecule type" value="Genomic_DNA"/>
</dbReference>
<dbReference type="GO" id="GO:0019136">
    <property type="term" value="F:deoxynucleoside kinase activity"/>
    <property type="evidence" value="ECO:0007669"/>
    <property type="project" value="InterPro"/>
</dbReference>
<dbReference type="PANTHER" id="PTHR10513:SF24">
    <property type="entry name" value="THYMIDINE KINASE 2, MITOCHONDRIAL"/>
    <property type="match status" value="1"/>
</dbReference>
<comment type="caution">
    <text evidence="5">The sequence shown here is derived from an EMBL/GenBank/DDBJ whole genome shotgun (WGS) entry which is preliminary data.</text>
</comment>
<dbReference type="AlphaFoldDB" id="A0A921ZVP2"/>
<evidence type="ECO:0000256" key="2">
    <source>
        <dbReference type="PIRSR" id="PIRSR000705-1"/>
    </source>
</evidence>
<feature type="domain" description="Deoxynucleoside kinase" evidence="4">
    <location>
        <begin position="12"/>
        <end position="211"/>
    </location>
</feature>
<dbReference type="Proteomes" id="UP000791440">
    <property type="component" value="Unassembled WGS sequence"/>
</dbReference>
<dbReference type="InterPro" id="IPR027417">
    <property type="entry name" value="P-loop_NTPase"/>
</dbReference>
<feature type="binding site" evidence="3">
    <location>
        <begin position="15"/>
        <end position="23"/>
    </location>
    <ligand>
        <name>ATP</name>
        <dbReference type="ChEBI" id="CHEBI:30616"/>
    </ligand>
</feature>
<dbReference type="InterPro" id="IPR050566">
    <property type="entry name" value="Deoxyribonucleoside_kinase"/>
</dbReference>
<dbReference type="CDD" id="cd01673">
    <property type="entry name" value="dNK"/>
    <property type="match status" value="1"/>
</dbReference>
<dbReference type="Pfam" id="PF01712">
    <property type="entry name" value="dNK"/>
    <property type="match status" value="1"/>
</dbReference>